<dbReference type="InterPro" id="IPR015314">
    <property type="entry name" value="Restrct_endonuc_II_EcoRV"/>
</dbReference>
<keyword evidence="1" id="KW-0540">Nuclease</keyword>
<evidence type="ECO:0000256" key="1">
    <source>
        <dbReference type="ARBA" id="ARBA00022722"/>
    </source>
</evidence>
<proteinExistence type="predicted"/>
<dbReference type="Pfam" id="PF09233">
    <property type="entry name" value="Endonuc-EcoRV"/>
    <property type="match status" value="1"/>
</dbReference>
<feature type="non-terminal residue" evidence="4">
    <location>
        <position position="1"/>
    </location>
</feature>
<accession>A0A2M7YE73</accession>
<dbReference type="InterPro" id="IPR011335">
    <property type="entry name" value="Restrct_endonuc-II-like"/>
</dbReference>
<dbReference type="AlphaFoldDB" id="A0A2M7YE73"/>
<keyword evidence="2 4" id="KW-0255">Endonuclease</keyword>
<dbReference type="EMBL" id="PFWI01000259">
    <property type="protein sequence ID" value="PJA61284.1"/>
    <property type="molecule type" value="Genomic_DNA"/>
</dbReference>
<keyword evidence="3" id="KW-0378">Hydrolase</keyword>
<organism evidence="4 5">
    <name type="scientific">bacterium (Candidatus Ratteibacteria) CG_4_9_14_3_um_filter_41_21</name>
    <dbReference type="NCBI Taxonomy" id="2014289"/>
    <lineage>
        <taxon>Bacteria</taxon>
        <taxon>Candidatus Ratteibacteria</taxon>
    </lineage>
</organism>
<reference evidence="5" key="1">
    <citation type="submission" date="2017-09" db="EMBL/GenBank/DDBJ databases">
        <title>Depth-based differentiation of microbial function through sediment-hosted aquifers and enrichment of novel symbionts in the deep terrestrial subsurface.</title>
        <authorList>
            <person name="Probst A.J."/>
            <person name="Ladd B."/>
            <person name="Jarett J.K."/>
            <person name="Geller-Mcgrath D.E."/>
            <person name="Sieber C.M.K."/>
            <person name="Emerson J.B."/>
            <person name="Anantharaman K."/>
            <person name="Thomas B.C."/>
            <person name="Malmstrom R."/>
            <person name="Stieglmeier M."/>
            <person name="Klingl A."/>
            <person name="Woyke T."/>
            <person name="Ryan C.M."/>
            <person name="Banfield J.F."/>
        </authorList>
    </citation>
    <scope>NUCLEOTIDE SEQUENCE [LARGE SCALE GENOMIC DNA]</scope>
</reference>
<dbReference type="Proteomes" id="UP000229213">
    <property type="component" value="Unassembled WGS sequence"/>
</dbReference>
<comment type="caution">
    <text evidence="4">The sequence shown here is derived from an EMBL/GenBank/DDBJ whole genome shotgun (WGS) entry which is preliminary data.</text>
</comment>
<dbReference type="SUPFAM" id="SSF52980">
    <property type="entry name" value="Restriction endonuclease-like"/>
    <property type="match status" value="1"/>
</dbReference>
<dbReference type="Gene3D" id="3.40.600.10">
    <property type="entry name" value="DNA mismatch repair MutH/Restriction endonuclease, type II"/>
    <property type="match status" value="1"/>
</dbReference>
<name>A0A2M7YE73_9BACT</name>
<sequence>LKIDKLMTKFNFAQSLKANLEANLLTEDKDWNIKGFIDVHKNIYPISLDTKLLSKILELTTIPIVTSFAKKYRLKVYLAQHQLQYPDITLEGAEIKNKKYAADIKTTYRVGGKLKGGFTLGSFRGSLRSPLSTRYSRFPYSQYAKHWILGIIYTRKKEIEQKRIYSLDDLPNINSVITDLEIILQEKYRIANYVPGSGNTANIGSVANIEMLRNGTGPFAKYGDKVFQDYWVNYLRREDAERQGIRRPYRNLNEYFAWKKKPKG</sequence>
<dbReference type="GO" id="GO:0004519">
    <property type="term" value="F:endonuclease activity"/>
    <property type="evidence" value="ECO:0007669"/>
    <property type="project" value="UniProtKB-KW"/>
</dbReference>
<dbReference type="CDD" id="cd22323">
    <property type="entry name" value="EcoRV-like"/>
    <property type="match status" value="1"/>
</dbReference>
<evidence type="ECO:0000256" key="3">
    <source>
        <dbReference type="ARBA" id="ARBA00022801"/>
    </source>
</evidence>
<dbReference type="GO" id="GO:0016787">
    <property type="term" value="F:hydrolase activity"/>
    <property type="evidence" value="ECO:0007669"/>
    <property type="project" value="UniProtKB-KW"/>
</dbReference>
<evidence type="ECO:0000313" key="4">
    <source>
        <dbReference type="EMBL" id="PJA61284.1"/>
    </source>
</evidence>
<dbReference type="InterPro" id="IPR037057">
    <property type="entry name" value="DNA_rep_MutH/T2_RE_sf"/>
</dbReference>
<evidence type="ECO:0000256" key="2">
    <source>
        <dbReference type="ARBA" id="ARBA00022759"/>
    </source>
</evidence>
<gene>
    <name evidence="4" type="ORF">CO162_07115</name>
</gene>
<dbReference type="GO" id="GO:0003677">
    <property type="term" value="F:DNA binding"/>
    <property type="evidence" value="ECO:0007669"/>
    <property type="project" value="InterPro"/>
</dbReference>
<evidence type="ECO:0000313" key="5">
    <source>
        <dbReference type="Proteomes" id="UP000229213"/>
    </source>
</evidence>
<protein>
    <submittedName>
        <fullName evidence="4">Restriction endonuclease</fullName>
    </submittedName>
</protein>